<dbReference type="Gramene" id="EOX96287">
    <property type="protein sequence ID" value="EOX96287"/>
    <property type="gene ID" value="TCM_005565"/>
</dbReference>
<protein>
    <submittedName>
        <fullName evidence="1">Uncharacterized protein</fullName>
    </submittedName>
</protein>
<sequence>MAGGATWENKPCFKLRITAGFHYYAFYHPIKKNTTKTLFVLRLSFLCLHPQSHYWLLLYLANLFTSVISER</sequence>
<dbReference type="InParanoid" id="A0A061DV67"/>
<proteinExistence type="predicted"/>
<gene>
    <name evidence="1" type="ORF">TCM_005565</name>
</gene>
<dbReference type="AlphaFoldDB" id="A0A061DV67"/>
<accession>A0A061DV67</accession>
<name>A0A061DV67_THECC</name>
<evidence type="ECO:0000313" key="2">
    <source>
        <dbReference type="Proteomes" id="UP000026915"/>
    </source>
</evidence>
<keyword evidence="2" id="KW-1185">Reference proteome</keyword>
<organism evidence="1 2">
    <name type="scientific">Theobroma cacao</name>
    <name type="common">Cacao</name>
    <name type="synonym">Cocoa</name>
    <dbReference type="NCBI Taxonomy" id="3641"/>
    <lineage>
        <taxon>Eukaryota</taxon>
        <taxon>Viridiplantae</taxon>
        <taxon>Streptophyta</taxon>
        <taxon>Embryophyta</taxon>
        <taxon>Tracheophyta</taxon>
        <taxon>Spermatophyta</taxon>
        <taxon>Magnoliopsida</taxon>
        <taxon>eudicotyledons</taxon>
        <taxon>Gunneridae</taxon>
        <taxon>Pentapetalae</taxon>
        <taxon>rosids</taxon>
        <taxon>malvids</taxon>
        <taxon>Malvales</taxon>
        <taxon>Malvaceae</taxon>
        <taxon>Byttnerioideae</taxon>
        <taxon>Theobroma</taxon>
    </lineage>
</organism>
<dbReference type="Proteomes" id="UP000026915">
    <property type="component" value="Chromosome 1"/>
</dbReference>
<evidence type="ECO:0000313" key="1">
    <source>
        <dbReference type="EMBL" id="EOX96287.1"/>
    </source>
</evidence>
<dbReference type="HOGENOM" id="CLU_2745132_0_0_1"/>
<reference evidence="1 2" key="1">
    <citation type="journal article" date="2013" name="Genome Biol.">
        <title>The genome sequence of the most widely cultivated cacao type and its use to identify candidate genes regulating pod color.</title>
        <authorList>
            <person name="Motamayor J.C."/>
            <person name="Mockaitis K."/>
            <person name="Schmutz J."/>
            <person name="Haiminen N."/>
            <person name="Iii D.L."/>
            <person name="Cornejo O."/>
            <person name="Findley S.D."/>
            <person name="Zheng P."/>
            <person name="Utro F."/>
            <person name="Royaert S."/>
            <person name="Saski C."/>
            <person name="Jenkins J."/>
            <person name="Podicheti R."/>
            <person name="Zhao M."/>
            <person name="Scheffler B.E."/>
            <person name="Stack J.C."/>
            <person name="Feltus F.A."/>
            <person name="Mustiga G.M."/>
            <person name="Amores F."/>
            <person name="Phillips W."/>
            <person name="Marelli J.P."/>
            <person name="May G.D."/>
            <person name="Shapiro H."/>
            <person name="Ma J."/>
            <person name="Bustamante C.D."/>
            <person name="Schnell R.J."/>
            <person name="Main D."/>
            <person name="Gilbert D."/>
            <person name="Parida L."/>
            <person name="Kuhn D.N."/>
        </authorList>
    </citation>
    <scope>NUCLEOTIDE SEQUENCE [LARGE SCALE GENOMIC DNA]</scope>
    <source>
        <strain evidence="2">cv. Matina 1-6</strain>
    </source>
</reference>
<dbReference type="EMBL" id="CM001879">
    <property type="protein sequence ID" value="EOX96287.1"/>
    <property type="molecule type" value="Genomic_DNA"/>
</dbReference>